<dbReference type="GO" id="GO:0050660">
    <property type="term" value="F:flavin adenine dinucleotide binding"/>
    <property type="evidence" value="ECO:0007669"/>
    <property type="project" value="InterPro"/>
</dbReference>
<dbReference type="SUPFAM" id="SSF52467">
    <property type="entry name" value="DHS-like NAD/FAD-binding domain"/>
    <property type="match status" value="1"/>
</dbReference>
<keyword evidence="2" id="KW-0249">Electron transport</keyword>
<evidence type="ECO:0000256" key="3">
    <source>
        <dbReference type="PIRSR" id="PIRSR000089-1"/>
    </source>
</evidence>
<evidence type="ECO:0000256" key="2">
    <source>
        <dbReference type="ARBA" id="ARBA00022982"/>
    </source>
</evidence>
<evidence type="ECO:0000259" key="4">
    <source>
        <dbReference type="Pfam" id="PF00766"/>
    </source>
</evidence>
<dbReference type="InterPro" id="IPR014729">
    <property type="entry name" value="Rossmann-like_a/b/a_fold"/>
</dbReference>
<accession>A0A5K7ZEZ3</accession>
<comment type="cofactor">
    <cofactor evidence="3">
        <name>FAD</name>
        <dbReference type="ChEBI" id="CHEBI:57692"/>
    </cofactor>
    <text evidence="3">Binds 1 FAD per dimer.</text>
</comment>
<dbReference type="PANTHER" id="PTHR43153">
    <property type="entry name" value="ELECTRON TRANSFER FLAVOPROTEIN ALPHA"/>
    <property type="match status" value="1"/>
</dbReference>
<evidence type="ECO:0000259" key="5">
    <source>
        <dbReference type="Pfam" id="PF01012"/>
    </source>
</evidence>
<protein>
    <submittedName>
        <fullName evidence="6">Electron transfer flavoprotein subunit alpha</fullName>
    </submittedName>
</protein>
<dbReference type="Gene3D" id="3.40.50.620">
    <property type="entry name" value="HUPs"/>
    <property type="match status" value="1"/>
</dbReference>
<dbReference type="GO" id="GO:0033539">
    <property type="term" value="P:fatty acid beta-oxidation using acyl-CoA dehydrogenase"/>
    <property type="evidence" value="ECO:0007669"/>
    <property type="project" value="TreeGrafter"/>
</dbReference>
<dbReference type="InterPro" id="IPR014730">
    <property type="entry name" value="ETF_a/b_N"/>
</dbReference>
<keyword evidence="3" id="KW-0285">Flavoprotein</keyword>
<evidence type="ECO:0000313" key="7">
    <source>
        <dbReference type="Proteomes" id="UP000427769"/>
    </source>
</evidence>
<feature type="domain" description="Electron transfer flavoprotein alpha subunit C-terminal" evidence="4">
    <location>
        <begin position="192"/>
        <end position="272"/>
    </location>
</feature>
<dbReference type="RefSeq" id="WP_155307325.1">
    <property type="nucleotide sequence ID" value="NZ_AP021875.1"/>
</dbReference>
<name>A0A5K7ZEZ3_9BACT</name>
<evidence type="ECO:0000256" key="1">
    <source>
        <dbReference type="ARBA" id="ARBA00005817"/>
    </source>
</evidence>
<dbReference type="Gene3D" id="3.40.50.1220">
    <property type="entry name" value="TPP-binding domain"/>
    <property type="match status" value="1"/>
</dbReference>
<dbReference type="EMBL" id="AP021875">
    <property type="protein sequence ID" value="BBO78719.1"/>
    <property type="molecule type" value="Genomic_DNA"/>
</dbReference>
<dbReference type="InterPro" id="IPR029035">
    <property type="entry name" value="DHS-like_NAD/FAD-binding_dom"/>
</dbReference>
<keyword evidence="2" id="KW-0813">Transport</keyword>
<organism evidence="6 7">
    <name type="scientific">Desulfosarcina widdelii</name>
    <dbReference type="NCBI Taxonomy" id="947919"/>
    <lineage>
        <taxon>Bacteria</taxon>
        <taxon>Pseudomonadati</taxon>
        <taxon>Thermodesulfobacteriota</taxon>
        <taxon>Desulfobacteria</taxon>
        <taxon>Desulfobacterales</taxon>
        <taxon>Desulfosarcinaceae</taxon>
        <taxon>Desulfosarcina</taxon>
    </lineage>
</organism>
<dbReference type="Pfam" id="PF00766">
    <property type="entry name" value="ETF_alpha"/>
    <property type="match status" value="1"/>
</dbReference>
<proteinExistence type="inferred from homology"/>
<dbReference type="Proteomes" id="UP000427769">
    <property type="component" value="Chromosome"/>
</dbReference>
<feature type="domain" description="Electron transfer flavoprotein alpha/beta-subunit N-terminal" evidence="5">
    <location>
        <begin position="7"/>
        <end position="170"/>
    </location>
</feature>
<reference evidence="6 7" key="1">
    <citation type="submission" date="2019-11" db="EMBL/GenBank/DDBJ databases">
        <title>Comparative genomics of hydrocarbon-degrading Desulfosarcina strains.</title>
        <authorList>
            <person name="Watanabe M."/>
            <person name="Kojima H."/>
            <person name="Fukui M."/>
        </authorList>
    </citation>
    <scope>NUCLEOTIDE SEQUENCE [LARGE SCALE GENOMIC DNA]</scope>
    <source>
        <strain evidence="6 7">PP31</strain>
    </source>
</reference>
<gene>
    <name evidence="6" type="ORF">DSCW_61360</name>
</gene>
<feature type="binding site" evidence="3">
    <location>
        <begin position="243"/>
        <end position="247"/>
    </location>
    <ligand>
        <name>FAD</name>
        <dbReference type="ChEBI" id="CHEBI:57692"/>
    </ligand>
</feature>
<feature type="binding site" evidence="3">
    <location>
        <begin position="260"/>
        <end position="267"/>
    </location>
    <ligand>
        <name>FAD</name>
        <dbReference type="ChEBI" id="CHEBI:57692"/>
    </ligand>
</feature>
<dbReference type="Pfam" id="PF01012">
    <property type="entry name" value="ETF"/>
    <property type="match status" value="1"/>
</dbReference>
<feature type="binding site" evidence="3">
    <location>
        <begin position="229"/>
        <end position="230"/>
    </location>
    <ligand>
        <name>FAD</name>
        <dbReference type="ChEBI" id="CHEBI:57692"/>
    </ligand>
</feature>
<dbReference type="SUPFAM" id="SSF52402">
    <property type="entry name" value="Adenine nucleotide alpha hydrolases-like"/>
    <property type="match status" value="1"/>
</dbReference>
<dbReference type="GO" id="GO:0009055">
    <property type="term" value="F:electron transfer activity"/>
    <property type="evidence" value="ECO:0007669"/>
    <property type="project" value="InterPro"/>
</dbReference>
<dbReference type="InterPro" id="IPR001308">
    <property type="entry name" value="ETF_a/FixB"/>
</dbReference>
<dbReference type="KEGG" id="dwd:DSCW_61360"/>
<sequence>MQTIGLLVEFKDGKVKEAVFGMAAAATGTDRQLVALVVDAPAAEAKASLEACGITRIVDIRTGAAGWNPAVQAEALTAAMQQFDITDLVGLTSPTGRELLPRIAAQLDAPLIMDCIAVDLEDRRVQTTQYSGKTIATIALTGDRFIYGLRANVVPAQENPTQAEVVEFSFEPEQSAAYQVIETRSDGGSGPQLAESDVIFSGGRGMKNGENFKLLFDCARHIDAAVGASRVAVDNGWVPYAMQVGQTGVKVNPKVYLAFGISGSVQHYAGMKSAGMIIAVNSDENAAIMANCDYYATGDLFDILPELEKALAALNS</sequence>
<keyword evidence="3" id="KW-0274">FAD</keyword>
<keyword evidence="7" id="KW-1185">Reference proteome</keyword>
<comment type="similarity">
    <text evidence="1">Belongs to the ETF alpha-subunit/FixB family.</text>
</comment>
<evidence type="ECO:0000313" key="6">
    <source>
        <dbReference type="EMBL" id="BBO78719.1"/>
    </source>
</evidence>
<dbReference type="OrthoDB" id="9770286at2"/>
<dbReference type="InterPro" id="IPR014731">
    <property type="entry name" value="ETF_asu_C"/>
</dbReference>
<dbReference type="PANTHER" id="PTHR43153:SF1">
    <property type="entry name" value="ELECTRON TRANSFER FLAVOPROTEIN SUBUNIT ALPHA, MITOCHONDRIAL"/>
    <property type="match status" value="1"/>
</dbReference>
<feature type="binding site" evidence="3">
    <location>
        <position position="281"/>
    </location>
    <ligand>
        <name>FAD</name>
        <dbReference type="ChEBI" id="CHEBI:57692"/>
    </ligand>
</feature>
<feature type="binding site" evidence="3">
    <location>
        <position position="204"/>
    </location>
    <ligand>
        <name>FAD</name>
        <dbReference type="ChEBI" id="CHEBI:57692"/>
    </ligand>
</feature>
<dbReference type="AlphaFoldDB" id="A0A5K7ZEZ3"/>
<dbReference type="PIRSF" id="PIRSF000089">
    <property type="entry name" value="Electra_flavoP_a"/>
    <property type="match status" value="1"/>
</dbReference>